<protein>
    <submittedName>
        <fullName evidence="2">Uncharacterized protein</fullName>
    </submittedName>
</protein>
<dbReference type="EMBL" id="AZBU02000006">
    <property type="protein sequence ID" value="TKR73338.1"/>
    <property type="molecule type" value="Genomic_DNA"/>
</dbReference>
<feature type="transmembrane region" description="Helical" evidence="1">
    <location>
        <begin position="6"/>
        <end position="27"/>
    </location>
</feature>
<keyword evidence="1" id="KW-0472">Membrane</keyword>
<keyword evidence="1" id="KW-0812">Transmembrane</keyword>
<comment type="caution">
    <text evidence="2">The sequence shown here is derived from an EMBL/GenBank/DDBJ whole genome shotgun (WGS) entry which is preliminary data.</text>
</comment>
<organism evidence="2 3">
    <name type="scientific">Steinernema carpocapsae</name>
    <name type="common">Entomopathogenic nematode</name>
    <dbReference type="NCBI Taxonomy" id="34508"/>
    <lineage>
        <taxon>Eukaryota</taxon>
        <taxon>Metazoa</taxon>
        <taxon>Ecdysozoa</taxon>
        <taxon>Nematoda</taxon>
        <taxon>Chromadorea</taxon>
        <taxon>Rhabditida</taxon>
        <taxon>Tylenchina</taxon>
        <taxon>Panagrolaimomorpha</taxon>
        <taxon>Strongyloidoidea</taxon>
        <taxon>Steinernematidae</taxon>
        <taxon>Steinernema</taxon>
    </lineage>
</organism>
<evidence type="ECO:0000256" key="1">
    <source>
        <dbReference type="SAM" id="Phobius"/>
    </source>
</evidence>
<reference evidence="2 3" key="2">
    <citation type="journal article" date="2019" name="G3 (Bethesda)">
        <title>Hybrid Assembly of the Genome of the Entomopathogenic Nematode Steinernema carpocapsae Identifies the X-Chromosome.</title>
        <authorList>
            <person name="Serra L."/>
            <person name="Macchietto M."/>
            <person name="Macias-Munoz A."/>
            <person name="McGill C.J."/>
            <person name="Rodriguez I.M."/>
            <person name="Rodriguez B."/>
            <person name="Murad R."/>
            <person name="Mortazavi A."/>
        </authorList>
    </citation>
    <scope>NUCLEOTIDE SEQUENCE [LARGE SCALE GENOMIC DNA]</scope>
    <source>
        <strain evidence="2 3">ALL</strain>
    </source>
</reference>
<accession>A0A4U5MUE0</accession>
<keyword evidence="1" id="KW-1133">Transmembrane helix</keyword>
<dbReference type="AlphaFoldDB" id="A0A4U5MUE0"/>
<keyword evidence="3" id="KW-1185">Reference proteome</keyword>
<evidence type="ECO:0000313" key="3">
    <source>
        <dbReference type="Proteomes" id="UP000298663"/>
    </source>
</evidence>
<dbReference type="Proteomes" id="UP000298663">
    <property type="component" value="Unassembled WGS sequence"/>
</dbReference>
<sequence length="87" mass="10317">MYINNMLAINLLFTIYTFLLILLYFKTRNVYNEKMTRLQIRYILLKAVIIRFLTFVTQSIFTAVFYTAGWNCWSTNHLTESAGGLIY</sequence>
<reference evidence="2 3" key="1">
    <citation type="journal article" date="2015" name="Genome Biol.">
        <title>Comparative genomics of Steinernema reveals deeply conserved gene regulatory networks.</title>
        <authorList>
            <person name="Dillman A.R."/>
            <person name="Macchietto M."/>
            <person name="Porter C.F."/>
            <person name="Rogers A."/>
            <person name="Williams B."/>
            <person name="Antoshechkin I."/>
            <person name="Lee M.M."/>
            <person name="Goodwin Z."/>
            <person name="Lu X."/>
            <person name="Lewis E.E."/>
            <person name="Goodrich-Blair H."/>
            <person name="Stock S.P."/>
            <person name="Adams B.J."/>
            <person name="Sternberg P.W."/>
            <person name="Mortazavi A."/>
        </authorList>
    </citation>
    <scope>NUCLEOTIDE SEQUENCE [LARGE SCALE GENOMIC DNA]</scope>
    <source>
        <strain evidence="2 3">ALL</strain>
    </source>
</reference>
<feature type="transmembrane region" description="Helical" evidence="1">
    <location>
        <begin position="48"/>
        <end position="68"/>
    </location>
</feature>
<gene>
    <name evidence="2" type="ORF">L596_020657</name>
</gene>
<proteinExistence type="predicted"/>
<name>A0A4U5MUE0_STECR</name>
<evidence type="ECO:0000313" key="2">
    <source>
        <dbReference type="EMBL" id="TKR73338.1"/>
    </source>
</evidence>